<gene>
    <name evidence="2" type="ORF">V1478_012854</name>
</gene>
<proteinExistence type="predicted"/>
<dbReference type="AlphaFoldDB" id="A0ABD2A954"/>
<protein>
    <submittedName>
        <fullName evidence="2">Uncharacterized protein</fullName>
    </submittedName>
</protein>
<organism evidence="2 3">
    <name type="scientific">Vespula squamosa</name>
    <name type="common">Southern yellow jacket</name>
    <name type="synonym">Wasp</name>
    <dbReference type="NCBI Taxonomy" id="30214"/>
    <lineage>
        <taxon>Eukaryota</taxon>
        <taxon>Metazoa</taxon>
        <taxon>Ecdysozoa</taxon>
        <taxon>Arthropoda</taxon>
        <taxon>Hexapoda</taxon>
        <taxon>Insecta</taxon>
        <taxon>Pterygota</taxon>
        <taxon>Neoptera</taxon>
        <taxon>Endopterygota</taxon>
        <taxon>Hymenoptera</taxon>
        <taxon>Apocrita</taxon>
        <taxon>Aculeata</taxon>
        <taxon>Vespoidea</taxon>
        <taxon>Vespidae</taxon>
        <taxon>Vespinae</taxon>
        <taxon>Vespula</taxon>
    </lineage>
</organism>
<accession>A0ABD2A954</accession>
<dbReference type="Proteomes" id="UP001607302">
    <property type="component" value="Unassembled WGS sequence"/>
</dbReference>
<sequence>MAKYENPGRCPKRSNFQHQHRKIVVVVFQRQTKKKENRKKQVEERQGKKSGIVFAAAVGPGKGSRSRSEEVEVAAASSRETNKWGDARYTFGGSSIRRVVTTEIRPKYFARRARTCNGIKDCRGTIITSRTGSHDRSWRNFEGGGRVENSIGTVKLCWEEARKASTYNLSFTAVEHPSTFLMKQKKRKIDVKCSLKINKNMKQIEFKSGAFVIASITKYDI</sequence>
<keyword evidence="3" id="KW-1185">Reference proteome</keyword>
<feature type="region of interest" description="Disordered" evidence="1">
    <location>
        <begin position="28"/>
        <end position="50"/>
    </location>
</feature>
<evidence type="ECO:0000256" key="1">
    <source>
        <dbReference type="SAM" id="MobiDB-lite"/>
    </source>
</evidence>
<name>A0ABD2A954_VESSQ</name>
<comment type="caution">
    <text evidence="2">The sequence shown here is derived from an EMBL/GenBank/DDBJ whole genome shotgun (WGS) entry which is preliminary data.</text>
</comment>
<evidence type="ECO:0000313" key="2">
    <source>
        <dbReference type="EMBL" id="KAL2717154.1"/>
    </source>
</evidence>
<reference evidence="2 3" key="1">
    <citation type="journal article" date="2024" name="Ann. Entomol. Soc. Am.">
        <title>Genomic analyses of the southern and eastern yellowjacket wasps (Hymenoptera: Vespidae) reveal evolutionary signatures of social life.</title>
        <authorList>
            <person name="Catto M.A."/>
            <person name="Caine P.B."/>
            <person name="Orr S.E."/>
            <person name="Hunt B.G."/>
            <person name="Goodisman M.A.D."/>
        </authorList>
    </citation>
    <scope>NUCLEOTIDE SEQUENCE [LARGE SCALE GENOMIC DNA]</scope>
    <source>
        <strain evidence="2">233</strain>
        <tissue evidence="2">Head and thorax</tissue>
    </source>
</reference>
<evidence type="ECO:0000313" key="3">
    <source>
        <dbReference type="Proteomes" id="UP001607302"/>
    </source>
</evidence>
<dbReference type="EMBL" id="JAUDFV010000153">
    <property type="protein sequence ID" value="KAL2717154.1"/>
    <property type="molecule type" value="Genomic_DNA"/>
</dbReference>